<dbReference type="InterPro" id="IPR050515">
    <property type="entry name" value="Beta-lactam/transpept"/>
</dbReference>
<dbReference type="Gene3D" id="3.40.710.10">
    <property type="entry name" value="DD-peptidase/beta-lactamase superfamily"/>
    <property type="match status" value="1"/>
</dbReference>
<sequence length="632" mass="64367">MLGKPCRVLAAVAVAAAVPLTACSAVDAGPDPEPSADAVAAALSAGDLSDAPFADPSAAQKEFEAIVERLGDVEPTVEVSSVDSGDGDQPATATLSWSWPFTAGTWTYDSTVELSEAGDSFEASWAPSVVEPELTDGEVLDATTLEPTRGDIKGAGGQTIVTDRPVVRYGIDRSKVSKAKAVAGAKRLARLTDVDAASYAKRVAAAGDQAFVEAITYRVGDVPAKVAQGYRAVPGVLVVQGQLPLAPTRDFAAPILGSVGPVTAEMVEKNPDIYQSGDVAGLSGLQARYDEQLRGTPGVQVVAVPADDAGGQAEERTLFRQKSVDGDDLKLSLDVGLEQAAERALANVGPESALVAIKPSTGAILAAANGPGNDGYNIATYGQAAPGSTFKIATSLALLRAGDTPQTVLPCTPTITIDGKQFKNYSDYPAGGIGKIPLRLAVAYSCNTAFISQSGKLGGTKLGDAAASLGVGVDHEVGFPAYFGAVPKPESQTVQAADTIGQGQVLASPMAMATAIGSVQQGSTVVPWLVQGQQEDAPDGVAPLTAREASSLKAMLRAVVTDGSGRGLLDVPGPAIIAKTGTAEFEKDGKTLTHAWMVAAQGDLAVAVYVAQGESGSGTAGPVLEQFLRAAQ</sequence>
<dbReference type="InterPro" id="IPR002137">
    <property type="entry name" value="Beta-lactam_class-D_AS"/>
</dbReference>
<dbReference type="SUPFAM" id="SSF56601">
    <property type="entry name" value="beta-lactamase/transpeptidase-like"/>
    <property type="match status" value="1"/>
</dbReference>
<dbReference type="Pfam" id="PF05223">
    <property type="entry name" value="MecA_N"/>
    <property type="match status" value="1"/>
</dbReference>
<dbReference type="Pfam" id="PF00905">
    <property type="entry name" value="Transpeptidase"/>
    <property type="match status" value="1"/>
</dbReference>
<reference evidence="14" key="1">
    <citation type="submission" date="2020-11" db="EMBL/GenBank/DDBJ databases">
        <title>Nocardioides sp. CBS4Y-1, whole genome shotgun sequence.</title>
        <authorList>
            <person name="Tuo L."/>
        </authorList>
    </citation>
    <scope>NUCLEOTIDE SEQUENCE</scope>
    <source>
        <strain evidence="14">CBS4Y-1</strain>
    </source>
</reference>
<dbReference type="InterPro" id="IPR005311">
    <property type="entry name" value="PBP_dimer"/>
</dbReference>
<dbReference type="RefSeq" id="WP_194502345.1">
    <property type="nucleotide sequence ID" value="NZ_JADIVZ010000002.1"/>
</dbReference>
<evidence type="ECO:0000259" key="11">
    <source>
        <dbReference type="Pfam" id="PF00905"/>
    </source>
</evidence>
<dbReference type="GO" id="GO:0071555">
    <property type="term" value="P:cell wall organization"/>
    <property type="evidence" value="ECO:0007669"/>
    <property type="project" value="TreeGrafter"/>
</dbReference>
<dbReference type="GO" id="GO:0071972">
    <property type="term" value="F:peptidoglycan L,D-transpeptidase activity"/>
    <property type="evidence" value="ECO:0007669"/>
    <property type="project" value="TreeGrafter"/>
</dbReference>
<dbReference type="GO" id="GO:0008800">
    <property type="term" value="F:beta-lactamase activity"/>
    <property type="evidence" value="ECO:0007669"/>
    <property type="project" value="UniProtKB-UniRule"/>
</dbReference>
<name>A0A930Y6K2_9ACTN</name>
<evidence type="ECO:0000256" key="2">
    <source>
        <dbReference type="ARBA" id="ARBA00007171"/>
    </source>
</evidence>
<evidence type="ECO:0000256" key="8">
    <source>
        <dbReference type="ARBA" id="ARBA00023251"/>
    </source>
</evidence>
<dbReference type="AlphaFoldDB" id="A0A930Y6K2"/>
<feature type="chain" id="PRO_5038108988" description="Beta-lactamase" evidence="10">
    <location>
        <begin position="25"/>
        <end position="632"/>
    </location>
</feature>
<dbReference type="Pfam" id="PF03717">
    <property type="entry name" value="PBP_dimer"/>
    <property type="match status" value="1"/>
</dbReference>
<evidence type="ECO:0000256" key="1">
    <source>
        <dbReference type="ARBA" id="ARBA00004370"/>
    </source>
</evidence>
<evidence type="ECO:0000256" key="4">
    <source>
        <dbReference type="ARBA" id="ARBA00012865"/>
    </source>
</evidence>
<comment type="similarity">
    <text evidence="2">Belongs to the transpeptidase family.</text>
</comment>
<dbReference type="InterPro" id="IPR012338">
    <property type="entry name" value="Beta-lactam/transpept-like"/>
</dbReference>
<keyword evidence="5 10" id="KW-0732">Signal</keyword>
<dbReference type="InterPro" id="IPR007887">
    <property type="entry name" value="MecA_N"/>
</dbReference>
<feature type="signal peptide" evidence="10">
    <location>
        <begin position="1"/>
        <end position="24"/>
    </location>
</feature>
<organism evidence="14 15">
    <name type="scientific">Nocardioides acrostichi</name>
    <dbReference type="NCBI Taxonomy" id="2784339"/>
    <lineage>
        <taxon>Bacteria</taxon>
        <taxon>Bacillati</taxon>
        <taxon>Actinomycetota</taxon>
        <taxon>Actinomycetes</taxon>
        <taxon>Propionibacteriales</taxon>
        <taxon>Nocardioidaceae</taxon>
        <taxon>Nocardioides</taxon>
    </lineage>
</organism>
<keyword evidence="7" id="KW-0472">Membrane</keyword>
<evidence type="ECO:0000259" key="12">
    <source>
        <dbReference type="Pfam" id="PF03717"/>
    </source>
</evidence>
<dbReference type="SUPFAM" id="SSF56519">
    <property type="entry name" value="Penicillin binding protein dimerisation domain"/>
    <property type="match status" value="1"/>
</dbReference>
<dbReference type="InterPro" id="IPR001460">
    <property type="entry name" value="PCN-bd_Tpept"/>
</dbReference>
<dbReference type="InterPro" id="IPR036138">
    <property type="entry name" value="PBP_dimer_sf"/>
</dbReference>
<proteinExistence type="inferred from homology"/>
<accession>A0A930Y6K2</accession>
<keyword evidence="6 9" id="KW-0378">Hydrolase</keyword>
<evidence type="ECO:0000313" key="14">
    <source>
        <dbReference type="EMBL" id="MBF4161077.1"/>
    </source>
</evidence>
<feature type="domain" description="Penicillin-binding protein transpeptidase" evidence="11">
    <location>
        <begin position="354"/>
        <end position="628"/>
    </location>
</feature>
<dbReference type="GO" id="GO:0005886">
    <property type="term" value="C:plasma membrane"/>
    <property type="evidence" value="ECO:0007669"/>
    <property type="project" value="TreeGrafter"/>
</dbReference>
<evidence type="ECO:0000256" key="5">
    <source>
        <dbReference type="ARBA" id="ARBA00022729"/>
    </source>
</evidence>
<dbReference type="Gene3D" id="3.90.1310.10">
    <property type="entry name" value="Penicillin-binding protein 2a (Domain 2)"/>
    <property type="match status" value="1"/>
</dbReference>
<dbReference type="EMBL" id="JADIVZ010000002">
    <property type="protein sequence ID" value="MBF4161077.1"/>
    <property type="molecule type" value="Genomic_DNA"/>
</dbReference>
<dbReference type="PANTHER" id="PTHR30627">
    <property type="entry name" value="PEPTIDOGLYCAN D,D-TRANSPEPTIDASE"/>
    <property type="match status" value="1"/>
</dbReference>
<evidence type="ECO:0000256" key="10">
    <source>
        <dbReference type="SAM" id="SignalP"/>
    </source>
</evidence>
<comment type="catalytic activity">
    <reaction evidence="9">
        <text>a beta-lactam + H2O = a substituted beta-amino acid</text>
        <dbReference type="Rhea" id="RHEA:20401"/>
        <dbReference type="ChEBI" id="CHEBI:15377"/>
        <dbReference type="ChEBI" id="CHEBI:35627"/>
        <dbReference type="ChEBI" id="CHEBI:140347"/>
        <dbReference type="EC" id="3.5.2.6"/>
    </reaction>
</comment>
<feature type="domain" description="Penicillin-binding protein dimerisation" evidence="12">
    <location>
        <begin position="145"/>
        <end position="307"/>
    </location>
</feature>
<dbReference type="EC" id="3.5.2.6" evidence="4 9"/>
<keyword evidence="15" id="KW-1185">Reference proteome</keyword>
<dbReference type="GO" id="GO:0017001">
    <property type="term" value="P:antibiotic catabolic process"/>
    <property type="evidence" value="ECO:0007669"/>
    <property type="project" value="InterPro"/>
</dbReference>
<keyword evidence="8 9" id="KW-0046">Antibiotic resistance</keyword>
<feature type="domain" description="NTF2-like N-terminal transpeptidase" evidence="13">
    <location>
        <begin position="58"/>
        <end position="137"/>
    </location>
</feature>
<comment type="subcellular location">
    <subcellularLocation>
        <location evidence="1">Membrane</location>
    </subcellularLocation>
</comment>
<dbReference type="GO" id="GO:0008658">
    <property type="term" value="F:penicillin binding"/>
    <property type="evidence" value="ECO:0007669"/>
    <property type="project" value="InterPro"/>
</dbReference>
<dbReference type="PANTHER" id="PTHR30627:SF24">
    <property type="entry name" value="PENICILLIN-BINDING PROTEIN 4B"/>
    <property type="match status" value="1"/>
</dbReference>
<gene>
    <name evidence="14" type="ORF">ISG29_05195</name>
</gene>
<dbReference type="Proteomes" id="UP000656804">
    <property type="component" value="Unassembled WGS sequence"/>
</dbReference>
<evidence type="ECO:0000256" key="3">
    <source>
        <dbReference type="ARBA" id="ARBA00007898"/>
    </source>
</evidence>
<evidence type="ECO:0000256" key="7">
    <source>
        <dbReference type="ARBA" id="ARBA00023136"/>
    </source>
</evidence>
<protein>
    <recommendedName>
        <fullName evidence="4 9">Beta-lactamase</fullName>
        <ecNumber evidence="4 9">3.5.2.6</ecNumber>
    </recommendedName>
</protein>
<evidence type="ECO:0000259" key="13">
    <source>
        <dbReference type="Pfam" id="PF05223"/>
    </source>
</evidence>
<evidence type="ECO:0000313" key="15">
    <source>
        <dbReference type="Proteomes" id="UP000656804"/>
    </source>
</evidence>
<dbReference type="GO" id="GO:0046677">
    <property type="term" value="P:response to antibiotic"/>
    <property type="evidence" value="ECO:0007669"/>
    <property type="project" value="UniProtKB-UniRule"/>
</dbReference>
<evidence type="ECO:0000256" key="9">
    <source>
        <dbReference type="RuleBase" id="RU361140"/>
    </source>
</evidence>
<comment type="similarity">
    <text evidence="3 9">Belongs to the class-D beta-lactamase family.</text>
</comment>
<dbReference type="PROSITE" id="PS00337">
    <property type="entry name" value="BETA_LACTAMASE_D"/>
    <property type="match status" value="1"/>
</dbReference>
<evidence type="ECO:0000256" key="6">
    <source>
        <dbReference type="ARBA" id="ARBA00022801"/>
    </source>
</evidence>
<comment type="caution">
    <text evidence="14">The sequence shown here is derived from an EMBL/GenBank/DDBJ whole genome shotgun (WGS) entry which is preliminary data.</text>
</comment>